<dbReference type="InterPro" id="IPR030388">
    <property type="entry name" value="G_ERA_dom"/>
</dbReference>
<dbReference type="InterPro" id="IPR009019">
    <property type="entry name" value="KH_sf_prok-type"/>
</dbReference>
<dbReference type="NCBIfam" id="TIGR00231">
    <property type="entry name" value="small_GTP"/>
    <property type="match status" value="1"/>
</dbReference>
<dbReference type="GO" id="GO:0043024">
    <property type="term" value="F:ribosomal small subunit binding"/>
    <property type="evidence" value="ECO:0007669"/>
    <property type="project" value="TreeGrafter"/>
</dbReference>
<dbReference type="Pfam" id="PF07650">
    <property type="entry name" value="KH_2"/>
    <property type="match status" value="1"/>
</dbReference>
<dbReference type="GO" id="GO:0005525">
    <property type="term" value="F:GTP binding"/>
    <property type="evidence" value="ECO:0007669"/>
    <property type="project" value="UniProtKB-KW"/>
</dbReference>
<proteinExistence type="inferred from homology"/>
<dbReference type="HAMAP" id="MF_00367">
    <property type="entry name" value="GTPase_Era"/>
    <property type="match status" value="1"/>
</dbReference>
<evidence type="ECO:0000256" key="2">
    <source>
        <dbReference type="ARBA" id="ARBA00022741"/>
    </source>
</evidence>
<dbReference type="AlphaFoldDB" id="A0A381W7M9"/>
<evidence type="ECO:0000256" key="1">
    <source>
        <dbReference type="ARBA" id="ARBA00007921"/>
    </source>
</evidence>
<dbReference type="InterPro" id="IPR004044">
    <property type="entry name" value="KH_dom_type_2"/>
</dbReference>
<evidence type="ECO:0000256" key="4">
    <source>
        <dbReference type="ARBA" id="ARBA00023134"/>
    </source>
</evidence>
<dbReference type="CDD" id="cd22534">
    <property type="entry name" value="KH-II_Era"/>
    <property type="match status" value="1"/>
</dbReference>
<dbReference type="PANTHER" id="PTHR42698">
    <property type="entry name" value="GTPASE ERA"/>
    <property type="match status" value="1"/>
</dbReference>
<keyword evidence="4" id="KW-0342">GTP-binding</keyword>
<keyword evidence="2" id="KW-0547">Nucleotide-binding</keyword>
<keyword evidence="3" id="KW-0694">RNA-binding</keyword>
<evidence type="ECO:0000259" key="5">
    <source>
        <dbReference type="PROSITE" id="PS50823"/>
    </source>
</evidence>
<name>A0A381W7M9_9ZZZZ</name>
<evidence type="ECO:0000256" key="3">
    <source>
        <dbReference type="ARBA" id="ARBA00022884"/>
    </source>
</evidence>
<evidence type="ECO:0000313" key="6">
    <source>
        <dbReference type="EMBL" id="SVA48524.1"/>
    </source>
</evidence>
<dbReference type="PANTHER" id="PTHR42698:SF1">
    <property type="entry name" value="GTPASE ERA, MITOCHONDRIAL"/>
    <property type="match status" value="1"/>
</dbReference>
<gene>
    <name evidence="6" type="ORF">METZ01_LOCUS101378</name>
</gene>
<dbReference type="InterPro" id="IPR027417">
    <property type="entry name" value="P-loop_NTPase"/>
</dbReference>
<dbReference type="SUPFAM" id="SSF54814">
    <property type="entry name" value="Prokaryotic type KH domain (KH-domain type II)"/>
    <property type="match status" value="1"/>
</dbReference>
<feature type="domain" description="KH type-2" evidence="5">
    <location>
        <begin position="195"/>
        <end position="272"/>
    </location>
</feature>
<dbReference type="GO" id="GO:0000028">
    <property type="term" value="P:ribosomal small subunit assembly"/>
    <property type="evidence" value="ECO:0007669"/>
    <property type="project" value="TreeGrafter"/>
</dbReference>
<dbReference type="Gene3D" id="3.40.50.300">
    <property type="entry name" value="P-loop containing nucleotide triphosphate hydrolases"/>
    <property type="match status" value="1"/>
</dbReference>
<dbReference type="SUPFAM" id="SSF52540">
    <property type="entry name" value="P-loop containing nucleoside triphosphate hydrolases"/>
    <property type="match status" value="1"/>
</dbReference>
<dbReference type="Gene3D" id="3.30.300.20">
    <property type="match status" value="1"/>
</dbReference>
<sequence>MVGKTNAGKSTLVNSFVGEKISIINKKINTTQDLILGILNIDTTQIIFYDTPGSNFLKTSNLFQKKIKTHIWSAIDQVNLILYIIDSSKYNYQDIESDINKISEVNKSIILVFNKIDLIENEKILFYINELKKINFIESFFNISAKYNKGITNLSNYLRTKSITQEWLYKNDEITNKDDIYITNECTRNAILEFLHQEIPYNIKVRSLVFKYLKNHDLKIKQSIELQNDRYKPIILGKKGSTIKRIRENSQNAIHKILNCKVHLYLQVNINNDR</sequence>
<dbReference type="InterPro" id="IPR005225">
    <property type="entry name" value="Small_GTP-bd"/>
</dbReference>
<dbReference type="CDD" id="cd04163">
    <property type="entry name" value="Era"/>
    <property type="match status" value="1"/>
</dbReference>
<accession>A0A381W7M9</accession>
<dbReference type="InterPro" id="IPR015946">
    <property type="entry name" value="KH_dom-like_a/b"/>
</dbReference>
<dbReference type="EMBL" id="UINC01010953">
    <property type="protein sequence ID" value="SVA48524.1"/>
    <property type="molecule type" value="Genomic_DNA"/>
</dbReference>
<dbReference type="InterPro" id="IPR006073">
    <property type="entry name" value="GTP-bd"/>
</dbReference>
<dbReference type="NCBIfam" id="TIGR00436">
    <property type="entry name" value="era"/>
    <property type="match status" value="1"/>
</dbReference>
<comment type="similarity">
    <text evidence="1">Belongs to the TRAFAC class TrmE-Era-EngA-EngB-Septin-like GTPase superfamily. Era GTPase family.</text>
</comment>
<reference evidence="6" key="1">
    <citation type="submission" date="2018-05" db="EMBL/GenBank/DDBJ databases">
        <authorList>
            <person name="Lanie J.A."/>
            <person name="Ng W.-L."/>
            <person name="Kazmierczak K.M."/>
            <person name="Andrzejewski T.M."/>
            <person name="Davidsen T.M."/>
            <person name="Wayne K.J."/>
            <person name="Tettelin H."/>
            <person name="Glass J.I."/>
            <person name="Rusch D."/>
            <person name="Podicherti R."/>
            <person name="Tsui H.-C.T."/>
            <person name="Winkler M.E."/>
        </authorList>
    </citation>
    <scope>NUCLEOTIDE SEQUENCE</scope>
</reference>
<dbReference type="Pfam" id="PF01926">
    <property type="entry name" value="MMR_HSR1"/>
    <property type="match status" value="1"/>
</dbReference>
<protein>
    <recommendedName>
        <fullName evidence="5">KH type-2 domain-containing protein</fullName>
    </recommendedName>
</protein>
<dbReference type="PROSITE" id="PS50823">
    <property type="entry name" value="KH_TYPE_2"/>
    <property type="match status" value="1"/>
</dbReference>
<dbReference type="GO" id="GO:0019843">
    <property type="term" value="F:rRNA binding"/>
    <property type="evidence" value="ECO:0007669"/>
    <property type="project" value="TreeGrafter"/>
</dbReference>
<organism evidence="6">
    <name type="scientific">marine metagenome</name>
    <dbReference type="NCBI Taxonomy" id="408172"/>
    <lineage>
        <taxon>unclassified sequences</taxon>
        <taxon>metagenomes</taxon>
        <taxon>ecological metagenomes</taxon>
    </lineage>
</organism>
<dbReference type="InterPro" id="IPR005662">
    <property type="entry name" value="GTPase_Era-like"/>
</dbReference>